<organism evidence="1 2">
    <name type="scientific">Chryseobacterium edaphi</name>
    <dbReference type="NCBI Taxonomy" id="2976532"/>
    <lineage>
        <taxon>Bacteria</taxon>
        <taxon>Pseudomonadati</taxon>
        <taxon>Bacteroidota</taxon>
        <taxon>Flavobacteriia</taxon>
        <taxon>Flavobacteriales</taxon>
        <taxon>Weeksellaceae</taxon>
        <taxon>Chryseobacterium group</taxon>
        <taxon>Chryseobacterium</taxon>
    </lineage>
</organism>
<sequence length="295" mass="34508">MESHILVDRIANAIMMDKTFNGYHLIVEGNKDYKLYSKFFNLENLRITEAFGCEKVKMVLQILSDRNFDKKLGIIDYDFNKILNIKINTNNLFVTDDHDIEVMIIKTSALENTINIFTQKKKIEDFEKNRKKTIRECIISVGIEIGNLKLANKIYDLGLIFKPQQPDGNQIKYKDFINNNDLTFLGHDKLVDTVINYSQSKTNKLKPKKEILDKLKEVSKKKFETEHLVNGHDLSNILYILLKKTFSSTNKMLHDFNSIEDSLILAYEFVEFKKTKLYEALNIFENFNTLDILKK</sequence>
<name>A0ABT2W428_9FLAO</name>
<gene>
    <name evidence="1" type="ORF">NZ698_07165</name>
</gene>
<proteinExistence type="predicted"/>
<protein>
    <submittedName>
        <fullName evidence="1">DUF4435 domain-containing protein</fullName>
    </submittedName>
</protein>
<evidence type="ECO:0000313" key="2">
    <source>
        <dbReference type="Proteomes" id="UP001208649"/>
    </source>
</evidence>
<dbReference type="Proteomes" id="UP001208649">
    <property type="component" value="Unassembled WGS sequence"/>
</dbReference>
<dbReference type="RefSeq" id="WP_263002391.1">
    <property type="nucleotide sequence ID" value="NZ_JAOTEM010000001.1"/>
</dbReference>
<keyword evidence="2" id="KW-1185">Reference proteome</keyword>
<reference evidence="2" key="1">
    <citation type="submission" date="2023-07" db="EMBL/GenBank/DDBJ databases">
        <title>Chryseobacterium sp. strain PBS4-4 Genome sequencing and assembly.</title>
        <authorList>
            <person name="Jung Y."/>
        </authorList>
    </citation>
    <scope>NUCLEOTIDE SEQUENCE [LARGE SCALE GENOMIC DNA]</scope>
    <source>
        <strain evidence="2">PBS4-4</strain>
    </source>
</reference>
<dbReference type="EMBL" id="JAOTEM010000001">
    <property type="protein sequence ID" value="MCU7616972.1"/>
    <property type="molecule type" value="Genomic_DNA"/>
</dbReference>
<evidence type="ECO:0000313" key="1">
    <source>
        <dbReference type="EMBL" id="MCU7616972.1"/>
    </source>
</evidence>
<comment type="caution">
    <text evidence="1">The sequence shown here is derived from an EMBL/GenBank/DDBJ whole genome shotgun (WGS) entry which is preliminary data.</text>
</comment>
<accession>A0ABT2W428</accession>